<evidence type="ECO:0000313" key="8">
    <source>
        <dbReference type="EMBL" id="KAJ8314563.1"/>
    </source>
</evidence>
<reference evidence="8 9" key="1">
    <citation type="submission" date="2022-12" db="EMBL/GenBank/DDBJ databases">
        <title>Chromosome-level genome of Tegillarca granosa.</title>
        <authorList>
            <person name="Kim J."/>
        </authorList>
    </citation>
    <scope>NUCLEOTIDE SEQUENCE [LARGE SCALE GENOMIC DNA]</scope>
    <source>
        <strain evidence="8">Teg-2019</strain>
        <tissue evidence="8">Adductor muscle</tissue>
    </source>
</reference>
<keyword evidence="5" id="KW-0131">Cell cycle</keyword>
<evidence type="ECO:0000313" key="9">
    <source>
        <dbReference type="Proteomes" id="UP001217089"/>
    </source>
</evidence>
<comment type="caution">
    <text evidence="8">The sequence shown here is derived from an EMBL/GenBank/DDBJ whole genome shotgun (WGS) entry which is preliminary data.</text>
</comment>
<proteinExistence type="inferred from homology"/>
<protein>
    <recommendedName>
        <fullName evidence="7">Cyclin-dependent kinase inhibitor domain-containing protein</fullName>
    </recommendedName>
</protein>
<keyword evidence="3" id="KW-0649">Protein kinase inhibitor</keyword>
<organism evidence="8 9">
    <name type="scientific">Tegillarca granosa</name>
    <name type="common">Malaysian cockle</name>
    <name type="synonym">Anadara granosa</name>
    <dbReference type="NCBI Taxonomy" id="220873"/>
    <lineage>
        <taxon>Eukaryota</taxon>
        <taxon>Metazoa</taxon>
        <taxon>Spiralia</taxon>
        <taxon>Lophotrochozoa</taxon>
        <taxon>Mollusca</taxon>
        <taxon>Bivalvia</taxon>
        <taxon>Autobranchia</taxon>
        <taxon>Pteriomorphia</taxon>
        <taxon>Arcoida</taxon>
        <taxon>Arcoidea</taxon>
        <taxon>Arcidae</taxon>
        <taxon>Tegillarca</taxon>
    </lineage>
</organism>
<dbReference type="InterPro" id="IPR044898">
    <property type="entry name" value="CDI_dom_sf"/>
</dbReference>
<evidence type="ECO:0000256" key="4">
    <source>
        <dbReference type="ARBA" id="ARBA00023242"/>
    </source>
</evidence>
<name>A0ABQ9FFW2_TEGGR</name>
<evidence type="ECO:0000256" key="5">
    <source>
        <dbReference type="ARBA" id="ARBA00023306"/>
    </source>
</evidence>
<dbReference type="PANTHER" id="PTHR10265">
    <property type="entry name" value="CYCLIN-DEPENDENT KINASE INHIBITOR 1"/>
    <property type="match status" value="1"/>
</dbReference>
<accession>A0ABQ9FFW2</accession>
<comment type="similarity">
    <text evidence="2">Belongs to the CDI family.</text>
</comment>
<evidence type="ECO:0000256" key="6">
    <source>
        <dbReference type="SAM" id="MobiDB-lite"/>
    </source>
</evidence>
<dbReference type="Gene3D" id="4.10.365.10">
    <property type="entry name" value="p27"/>
    <property type="match status" value="1"/>
</dbReference>
<dbReference type="Pfam" id="PF02234">
    <property type="entry name" value="CDI"/>
    <property type="match status" value="1"/>
</dbReference>
<dbReference type="Proteomes" id="UP001217089">
    <property type="component" value="Unassembled WGS sequence"/>
</dbReference>
<comment type="subcellular location">
    <subcellularLocation>
        <location evidence="1">Nucleus</location>
    </subcellularLocation>
</comment>
<evidence type="ECO:0000259" key="7">
    <source>
        <dbReference type="Pfam" id="PF02234"/>
    </source>
</evidence>
<keyword evidence="9" id="KW-1185">Reference proteome</keyword>
<gene>
    <name evidence="8" type="ORF">KUTeg_006713</name>
</gene>
<dbReference type="PANTHER" id="PTHR10265:SF45">
    <property type="entry name" value="DACAPO"/>
    <property type="match status" value="1"/>
</dbReference>
<feature type="region of interest" description="Disordered" evidence="6">
    <location>
        <begin position="90"/>
        <end position="179"/>
    </location>
</feature>
<evidence type="ECO:0000256" key="2">
    <source>
        <dbReference type="ARBA" id="ARBA00006726"/>
    </source>
</evidence>
<dbReference type="InterPro" id="IPR003175">
    <property type="entry name" value="CDI_dom"/>
</dbReference>
<sequence length="179" mass="20526">MLGFTVKPDVNMSQIEKSRVRRCLFGPPDHDSIKKDLKKLEDQNISEMSTVYNFDFKNDVPLHGRYHWEVISSEHIPEFYKKGYESRKTVRVNREKCSRPSLSDSDDDSSQGNSHVCHRNDDEDSDMDVLARPLEFSSSDEEDLSSQNTEMCNINKDTENSESSCKSGKVLVQRQIGGK</sequence>
<evidence type="ECO:0000256" key="3">
    <source>
        <dbReference type="ARBA" id="ARBA00023013"/>
    </source>
</evidence>
<feature type="domain" description="Cyclin-dependent kinase inhibitor" evidence="7">
    <location>
        <begin position="23"/>
        <end position="70"/>
    </location>
</feature>
<keyword evidence="4" id="KW-0539">Nucleus</keyword>
<evidence type="ECO:0000256" key="1">
    <source>
        <dbReference type="ARBA" id="ARBA00004123"/>
    </source>
</evidence>
<dbReference type="EMBL" id="JARBDR010000337">
    <property type="protein sequence ID" value="KAJ8314563.1"/>
    <property type="molecule type" value="Genomic_DNA"/>
</dbReference>